<dbReference type="EMBL" id="JBGUBD010000011">
    <property type="protein sequence ID" value="MFA9479755.1"/>
    <property type="molecule type" value="Genomic_DNA"/>
</dbReference>
<protein>
    <submittedName>
        <fullName evidence="2">DUF262 domain-containing protein</fullName>
    </submittedName>
</protein>
<comment type="caution">
    <text evidence="2">The sequence shown here is derived from an EMBL/GenBank/DDBJ whole genome shotgun (WGS) entry which is preliminary data.</text>
</comment>
<evidence type="ECO:0000313" key="3">
    <source>
        <dbReference type="Proteomes" id="UP001575105"/>
    </source>
</evidence>
<dbReference type="PANTHER" id="PTHR39639:SF1">
    <property type="entry name" value="DUF262 DOMAIN-CONTAINING PROTEIN"/>
    <property type="match status" value="1"/>
</dbReference>
<dbReference type="RefSeq" id="WP_425346678.1">
    <property type="nucleotide sequence ID" value="NZ_JBGUBD010000011.1"/>
</dbReference>
<evidence type="ECO:0000313" key="2">
    <source>
        <dbReference type="EMBL" id="MFA9479755.1"/>
    </source>
</evidence>
<keyword evidence="3" id="KW-1185">Reference proteome</keyword>
<feature type="domain" description="GmrSD restriction endonucleases N-terminal" evidence="1">
    <location>
        <begin position="21"/>
        <end position="159"/>
    </location>
</feature>
<name>A0ABV4U9I2_9BACT</name>
<dbReference type="Pfam" id="PF03235">
    <property type="entry name" value="GmrSD_N"/>
    <property type="match status" value="1"/>
</dbReference>
<organism evidence="2 3">
    <name type="scientific">Natronomicrosphaera hydrolytica</name>
    <dbReference type="NCBI Taxonomy" id="3242702"/>
    <lineage>
        <taxon>Bacteria</taxon>
        <taxon>Pseudomonadati</taxon>
        <taxon>Planctomycetota</taxon>
        <taxon>Phycisphaerae</taxon>
        <taxon>Phycisphaerales</taxon>
        <taxon>Phycisphaeraceae</taxon>
        <taxon>Natronomicrosphaera</taxon>
    </lineage>
</organism>
<dbReference type="InterPro" id="IPR004919">
    <property type="entry name" value="GmrSD_N"/>
</dbReference>
<proteinExistence type="predicted"/>
<accession>A0ABV4U9I2</accession>
<sequence length="354" mass="41615">MGSRRQNFQNISWFWDQKQRERLDLNPPYQRRSVWGERYRQDFIDTILLDFPAPVIFLHSRIDQSGISTYEVVDGKQRLTAIFDFLEDRLAVGDRSPRPDLRGKYFSDLDPETRMRVYEYDFSVEYLPTDNEEVVNNIFDRLNRNVAKLTPQELRHAQFDGPFLRTAERLADWMIPDFEGRFPRITLTSRRQMKDVEFVASLLLLLEEGPRSYSVAAMDKAFADRDEQWEEAIQTEEDFREAIHYLRALTRDKTGEYLRRCRFRNQADFYSLFGAVVELRRQDRLPPVALAAKRLRDFHALLENRETRESLSAARAYLEAARTASNDAKPRSTRIDIMSRVLQGENLPDGGEGP</sequence>
<gene>
    <name evidence="2" type="ORF">ACERK3_15820</name>
</gene>
<dbReference type="Proteomes" id="UP001575105">
    <property type="component" value="Unassembled WGS sequence"/>
</dbReference>
<evidence type="ECO:0000259" key="1">
    <source>
        <dbReference type="Pfam" id="PF03235"/>
    </source>
</evidence>
<dbReference type="PANTHER" id="PTHR39639">
    <property type="entry name" value="CHROMOSOME 16, WHOLE GENOME SHOTGUN SEQUENCE"/>
    <property type="match status" value="1"/>
</dbReference>
<reference evidence="2 3" key="1">
    <citation type="submission" date="2024-08" db="EMBL/GenBank/DDBJ databases">
        <title>Whole-genome sequencing of halo(alkali)philic microorganisms from hypersaline lakes.</title>
        <authorList>
            <person name="Sorokin D.Y."/>
            <person name="Merkel A.Y."/>
            <person name="Messina E."/>
            <person name="Yakimov M."/>
        </authorList>
    </citation>
    <scope>NUCLEOTIDE SEQUENCE [LARGE SCALE GENOMIC DNA]</scope>
    <source>
        <strain evidence="2 3">AB-hyl4</strain>
    </source>
</reference>